<gene>
    <name evidence="2" type="ORF">D9611_002150</name>
</gene>
<evidence type="ECO:0000313" key="2">
    <source>
        <dbReference type="EMBL" id="KAF5342186.1"/>
    </source>
</evidence>
<dbReference type="PROSITE" id="PS51186">
    <property type="entry name" value="GNAT"/>
    <property type="match status" value="1"/>
</dbReference>
<dbReference type="Gene3D" id="3.40.630.30">
    <property type="match status" value="1"/>
</dbReference>
<dbReference type="OrthoDB" id="61113at2759"/>
<dbReference type="PANTHER" id="PTHR42791:SF1">
    <property type="entry name" value="N-ACETYLTRANSFERASE DOMAIN-CONTAINING PROTEIN"/>
    <property type="match status" value="1"/>
</dbReference>
<name>A0A8H5CI29_9AGAR</name>
<dbReference type="SUPFAM" id="SSF55729">
    <property type="entry name" value="Acyl-CoA N-acyltransferases (Nat)"/>
    <property type="match status" value="1"/>
</dbReference>
<dbReference type="Pfam" id="PF13673">
    <property type="entry name" value="Acetyltransf_10"/>
    <property type="match status" value="1"/>
</dbReference>
<evidence type="ECO:0000259" key="1">
    <source>
        <dbReference type="PROSITE" id="PS51186"/>
    </source>
</evidence>
<proteinExistence type="predicted"/>
<dbReference type="InterPro" id="IPR000182">
    <property type="entry name" value="GNAT_dom"/>
</dbReference>
<dbReference type="EMBL" id="JAACJK010000001">
    <property type="protein sequence ID" value="KAF5342186.1"/>
    <property type="molecule type" value="Genomic_DNA"/>
</dbReference>
<sequence>MAPLSLSIRRVTELTEEEVEATKALFSDAYKDHEFTSIVTGGDASLFGDFHMMCITAGLNAGQVYVAENDSKDIVGVAVWHPPEQAHPFDTPNVEAAVPILNSFFPKLRDEVKEWWMSFLPESVRLMSGQFSPEERFASWYLQELATAPAYQRQGVARALVDVVKKQAAAQGRVVTTQIASSEHDVAVFKKLGFTEIGEAVNFTGPAPEGKTFELSTCIVVPPAAHSEVN</sequence>
<dbReference type="PANTHER" id="PTHR42791">
    <property type="entry name" value="GNAT FAMILY ACETYLTRANSFERASE"/>
    <property type="match status" value="1"/>
</dbReference>
<organism evidence="2 3">
    <name type="scientific">Ephemerocybe angulata</name>
    <dbReference type="NCBI Taxonomy" id="980116"/>
    <lineage>
        <taxon>Eukaryota</taxon>
        <taxon>Fungi</taxon>
        <taxon>Dikarya</taxon>
        <taxon>Basidiomycota</taxon>
        <taxon>Agaricomycotina</taxon>
        <taxon>Agaricomycetes</taxon>
        <taxon>Agaricomycetidae</taxon>
        <taxon>Agaricales</taxon>
        <taxon>Agaricineae</taxon>
        <taxon>Psathyrellaceae</taxon>
        <taxon>Ephemerocybe</taxon>
    </lineage>
</organism>
<accession>A0A8H5CI29</accession>
<feature type="domain" description="N-acetyltransferase" evidence="1">
    <location>
        <begin position="9"/>
        <end position="214"/>
    </location>
</feature>
<dbReference type="AlphaFoldDB" id="A0A8H5CI29"/>
<dbReference type="InterPro" id="IPR016181">
    <property type="entry name" value="Acyl_CoA_acyltransferase"/>
</dbReference>
<protein>
    <recommendedName>
        <fullName evidence="1">N-acetyltransferase domain-containing protein</fullName>
    </recommendedName>
</protein>
<dbReference type="InterPro" id="IPR052523">
    <property type="entry name" value="Trichothecene_AcTrans"/>
</dbReference>
<dbReference type="GO" id="GO:0016747">
    <property type="term" value="F:acyltransferase activity, transferring groups other than amino-acyl groups"/>
    <property type="evidence" value="ECO:0007669"/>
    <property type="project" value="InterPro"/>
</dbReference>
<dbReference type="CDD" id="cd04301">
    <property type="entry name" value="NAT_SF"/>
    <property type="match status" value="1"/>
</dbReference>
<comment type="caution">
    <text evidence="2">The sequence shown here is derived from an EMBL/GenBank/DDBJ whole genome shotgun (WGS) entry which is preliminary data.</text>
</comment>
<dbReference type="Proteomes" id="UP000541558">
    <property type="component" value="Unassembled WGS sequence"/>
</dbReference>
<reference evidence="2 3" key="1">
    <citation type="journal article" date="2020" name="ISME J.">
        <title>Uncovering the hidden diversity of litter-decomposition mechanisms in mushroom-forming fungi.</title>
        <authorList>
            <person name="Floudas D."/>
            <person name="Bentzer J."/>
            <person name="Ahren D."/>
            <person name="Johansson T."/>
            <person name="Persson P."/>
            <person name="Tunlid A."/>
        </authorList>
    </citation>
    <scope>NUCLEOTIDE SEQUENCE [LARGE SCALE GENOMIC DNA]</scope>
    <source>
        <strain evidence="2 3">CBS 175.51</strain>
    </source>
</reference>
<evidence type="ECO:0000313" key="3">
    <source>
        <dbReference type="Proteomes" id="UP000541558"/>
    </source>
</evidence>
<keyword evidence="3" id="KW-1185">Reference proteome</keyword>